<gene>
    <name evidence="2" type="ORF">NA57DRAFT_63455</name>
</gene>
<dbReference type="Pfam" id="PF01425">
    <property type="entry name" value="Amidase"/>
    <property type="match status" value="2"/>
</dbReference>
<accession>A0A9P4INL4</accession>
<dbReference type="InterPro" id="IPR036928">
    <property type="entry name" value="AS_sf"/>
</dbReference>
<dbReference type="EMBL" id="ML978122">
    <property type="protein sequence ID" value="KAF2102548.1"/>
    <property type="molecule type" value="Genomic_DNA"/>
</dbReference>
<dbReference type="GO" id="GO:0003824">
    <property type="term" value="F:catalytic activity"/>
    <property type="evidence" value="ECO:0007669"/>
    <property type="project" value="InterPro"/>
</dbReference>
<dbReference type="PANTHER" id="PTHR11895:SF171">
    <property type="entry name" value="AMIDASE DOMAIN-CONTAINING PROTEIN"/>
    <property type="match status" value="1"/>
</dbReference>
<evidence type="ECO:0000313" key="3">
    <source>
        <dbReference type="Proteomes" id="UP000799772"/>
    </source>
</evidence>
<proteinExistence type="predicted"/>
<feature type="domain" description="Amidase" evidence="1">
    <location>
        <begin position="94"/>
        <end position="202"/>
    </location>
</feature>
<dbReference type="SUPFAM" id="SSF75304">
    <property type="entry name" value="Amidase signature (AS) enzymes"/>
    <property type="match status" value="1"/>
</dbReference>
<dbReference type="Gene3D" id="3.90.1300.10">
    <property type="entry name" value="Amidase signature (AS) domain"/>
    <property type="match status" value="1"/>
</dbReference>
<dbReference type="OrthoDB" id="1879366at2759"/>
<dbReference type="InterPro" id="IPR023631">
    <property type="entry name" value="Amidase_dom"/>
</dbReference>
<dbReference type="Proteomes" id="UP000799772">
    <property type="component" value="Unassembled WGS sequence"/>
</dbReference>
<sequence>MSVVFLNKGPPTVDAETLKGVAAHSNITLRPQDEEHYRYLLDSFDATAQQVADLPAWTNPELLPEAGTLPRKYWKESKNPLNAWSHRTEIKSSSPENNKLAGKTFAVKDNVSIGGLPITGGTFPELLVGKSEYPISEIDAVVVSRILQAGGIIAGSATCEHFSMSPLSWTSANGPVHNPWRKGYTAGGSSSGPGALVGAGVIKAWRKRHGLPPIDDELGPHVDMAIGGDQGGSIRIPGAYNGIYGLKPTHGLVPYTGILSLNPMIDHTGPMCGTLEDTAAMLGVMAGYDGIDPRMTPESPKMDEVKDYSAILANFISEKKEKGEWTPEKSGVGLRVGVIKEAFEVLGLTDEVKAIVKEAVERFKSIGATVEEVSIPMHTIGPSIWYVQLKSYEILTKHNPAAVNVIFNADFLLHNREPNLQAKAMMHAIQLRKAYDDVLANYDVLVTPMNPTTGSMHPQYDQTVGEKMAPSIGGTLNSCQFNITGHPGLAFPVGWGNVENGKGKMPIAMQIVGKRFEDDTVLKAAAAWEVPGLGLDSWDGK</sequence>
<organism evidence="2 3">
    <name type="scientific">Rhizodiscina lignyota</name>
    <dbReference type="NCBI Taxonomy" id="1504668"/>
    <lineage>
        <taxon>Eukaryota</taxon>
        <taxon>Fungi</taxon>
        <taxon>Dikarya</taxon>
        <taxon>Ascomycota</taxon>
        <taxon>Pezizomycotina</taxon>
        <taxon>Dothideomycetes</taxon>
        <taxon>Pleosporomycetidae</taxon>
        <taxon>Aulographales</taxon>
        <taxon>Rhizodiscinaceae</taxon>
        <taxon>Rhizodiscina</taxon>
    </lineage>
</organism>
<name>A0A9P4INL4_9PEZI</name>
<protein>
    <submittedName>
        <fullName evidence="2">Amidase signature enzyme</fullName>
    </submittedName>
</protein>
<dbReference type="InterPro" id="IPR000120">
    <property type="entry name" value="Amidase"/>
</dbReference>
<reference evidence="2" key="1">
    <citation type="journal article" date="2020" name="Stud. Mycol.">
        <title>101 Dothideomycetes genomes: a test case for predicting lifestyles and emergence of pathogens.</title>
        <authorList>
            <person name="Haridas S."/>
            <person name="Albert R."/>
            <person name="Binder M."/>
            <person name="Bloem J."/>
            <person name="Labutti K."/>
            <person name="Salamov A."/>
            <person name="Andreopoulos B."/>
            <person name="Baker S."/>
            <person name="Barry K."/>
            <person name="Bills G."/>
            <person name="Bluhm B."/>
            <person name="Cannon C."/>
            <person name="Castanera R."/>
            <person name="Culley D."/>
            <person name="Daum C."/>
            <person name="Ezra D."/>
            <person name="Gonzalez J."/>
            <person name="Henrissat B."/>
            <person name="Kuo A."/>
            <person name="Liang C."/>
            <person name="Lipzen A."/>
            <person name="Lutzoni F."/>
            <person name="Magnuson J."/>
            <person name="Mondo S."/>
            <person name="Nolan M."/>
            <person name="Ohm R."/>
            <person name="Pangilinan J."/>
            <person name="Park H.-J."/>
            <person name="Ramirez L."/>
            <person name="Alfaro M."/>
            <person name="Sun H."/>
            <person name="Tritt A."/>
            <person name="Yoshinaga Y."/>
            <person name="Zwiers L.-H."/>
            <person name="Turgeon B."/>
            <person name="Goodwin S."/>
            <person name="Spatafora J."/>
            <person name="Crous P."/>
            <person name="Grigoriev I."/>
        </authorList>
    </citation>
    <scope>NUCLEOTIDE SEQUENCE</scope>
    <source>
        <strain evidence="2">CBS 133067</strain>
    </source>
</reference>
<evidence type="ECO:0000259" key="1">
    <source>
        <dbReference type="Pfam" id="PF01425"/>
    </source>
</evidence>
<evidence type="ECO:0000313" key="2">
    <source>
        <dbReference type="EMBL" id="KAF2102548.1"/>
    </source>
</evidence>
<comment type="caution">
    <text evidence="2">The sequence shown here is derived from an EMBL/GenBank/DDBJ whole genome shotgun (WGS) entry which is preliminary data.</text>
</comment>
<dbReference type="PANTHER" id="PTHR11895">
    <property type="entry name" value="TRANSAMIDASE"/>
    <property type="match status" value="1"/>
</dbReference>
<keyword evidence="3" id="KW-1185">Reference proteome</keyword>
<feature type="domain" description="Amidase" evidence="1">
    <location>
        <begin position="222"/>
        <end position="522"/>
    </location>
</feature>
<dbReference type="AlphaFoldDB" id="A0A9P4INL4"/>